<evidence type="ECO:0000313" key="3">
    <source>
        <dbReference type="Proteomes" id="UP000002204"/>
    </source>
</evidence>
<feature type="domain" description="YdhG-like" evidence="1">
    <location>
        <begin position="28"/>
        <end position="114"/>
    </location>
</feature>
<dbReference type="Pfam" id="PF08818">
    <property type="entry name" value="DUF1801"/>
    <property type="match status" value="1"/>
</dbReference>
<dbReference type="Proteomes" id="UP000002204">
    <property type="component" value="Chromosome"/>
</dbReference>
<dbReference type="InterPro" id="IPR014922">
    <property type="entry name" value="YdhG-like"/>
</dbReference>
<organism evidence="2 3">
    <name type="scientific">Rhodococcus erythropolis (strain PR4 / NBRC 100887)</name>
    <dbReference type="NCBI Taxonomy" id="234621"/>
    <lineage>
        <taxon>Bacteria</taxon>
        <taxon>Bacillati</taxon>
        <taxon>Actinomycetota</taxon>
        <taxon>Actinomycetes</taxon>
        <taxon>Mycobacteriales</taxon>
        <taxon>Nocardiaceae</taxon>
        <taxon>Rhodococcus</taxon>
        <taxon>Rhodococcus erythropolis group</taxon>
    </lineage>
</organism>
<protein>
    <recommendedName>
        <fullName evidence="1">YdhG-like domain-containing protein</fullName>
    </recommendedName>
</protein>
<dbReference type="AlphaFoldDB" id="C0ZZG2"/>
<dbReference type="eggNOG" id="COG5646">
    <property type="taxonomic scope" value="Bacteria"/>
</dbReference>
<accession>C0ZZG2</accession>
<name>C0ZZG2_RHOE4</name>
<evidence type="ECO:0000259" key="1">
    <source>
        <dbReference type="Pfam" id="PF08818"/>
    </source>
</evidence>
<proteinExistence type="predicted"/>
<reference evidence="3" key="1">
    <citation type="submission" date="2005-03" db="EMBL/GenBank/DDBJ databases">
        <title>Comparison of the complete genome sequences of Rhodococcus erythropolis PR4 and Rhodococcus opacus B4.</title>
        <authorList>
            <person name="Takarada H."/>
            <person name="Sekine M."/>
            <person name="Hosoyama A."/>
            <person name="Yamada R."/>
            <person name="Fujisawa T."/>
            <person name="Omata S."/>
            <person name="Shimizu A."/>
            <person name="Tsukatani N."/>
            <person name="Tanikawa S."/>
            <person name="Fujita N."/>
            <person name="Harayama S."/>
        </authorList>
    </citation>
    <scope>NUCLEOTIDE SEQUENCE [LARGE SCALE GENOMIC DNA]</scope>
    <source>
        <strain evidence="3">PR4 / NBRC 100887</strain>
    </source>
</reference>
<reference evidence="2 3" key="2">
    <citation type="journal article" date="2006" name="Environ. Microbiol.">
        <title>Sequence analysis of three plasmids harboured in Rhodococcus erythropolis strain PR4.</title>
        <authorList>
            <person name="Sekine M."/>
            <person name="Tanikawa S."/>
            <person name="Omata S."/>
            <person name="Saito M."/>
            <person name="Fujisawa T."/>
            <person name="Tsukatani N."/>
            <person name="Tajima T."/>
            <person name="Sekigawa T."/>
            <person name="Kosugi H."/>
            <person name="Matsuo Y."/>
            <person name="Nishiko R."/>
            <person name="Imamura K."/>
            <person name="Ito M."/>
            <person name="Narita H."/>
            <person name="Tago S."/>
            <person name="Fujita N."/>
            <person name="Harayama S."/>
        </authorList>
    </citation>
    <scope>NUCLEOTIDE SEQUENCE [LARGE SCALE GENOMIC DNA]</scope>
    <source>
        <strain evidence="3">PR4 / NBRC 100887</strain>
    </source>
</reference>
<dbReference type="EMBL" id="AP008957">
    <property type="protein sequence ID" value="BAH33747.1"/>
    <property type="molecule type" value="Genomic_DNA"/>
</dbReference>
<dbReference type="KEGG" id="rer:RER_30390"/>
<dbReference type="Gene3D" id="3.90.1150.200">
    <property type="match status" value="1"/>
</dbReference>
<dbReference type="HOGENOM" id="CLU_128703_3_0_11"/>
<sequence length="120" mass="13542">MIKIRFMAEFATIDDYIASFPTDVQRSLGSIRETIHSTVPGLDETISYQMPTMTVNGKNLVHFAGWKHHISMYPLPAGDAEFEKSVDPYRAAKSTVKFPLNKPIPLDLVARIVELLAQRH</sequence>
<evidence type="ECO:0000313" key="2">
    <source>
        <dbReference type="EMBL" id="BAH33747.1"/>
    </source>
</evidence>
<gene>
    <name evidence="2" type="ordered locus">RER_30390</name>
</gene>
<dbReference type="SUPFAM" id="SSF159888">
    <property type="entry name" value="YdhG-like"/>
    <property type="match status" value="1"/>
</dbReference>